<gene>
    <name evidence="2" type="ORF">RYX45_14590</name>
</gene>
<keyword evidence="1" id="KW-1133">Transmembrane helix</keyword>
<dbReference type="RefSeq" id="WP_323467195.1">
    <property type="nucleotide sequence ID" value="NZ_CP144224.1"/>
</dbReference>
<dbReference type="Proteomes" id="UP001285636">
    <property type="component" value="Unassembled WGS sequence"/>
</dbReference>
<proteinExistence type="predicted"/>
<reference evidence="2" key="1">
    <citation type="submission" date="2023-10" db="EMBL/GenBank/DDBJ databases">
        <title>Screening of Alkalihalophilus pseudofirmusBZ-TG-HK211 and Its Alleviation of Salt Stress on Rapeseed Growth.</title>
        <authorList>
            <person name="Zhao B."/>
            <person name="Guo T."/>
        </authorList>
    </citation>
    <scope>NUCLEOTIDE SEQUENCE</scope>
    <source>
        <strain evidence="2">BZ-TG-HK211</strain>
    </source>
</reference>
<name>A0AAJ2NPV5_ALKPS</name>
<dbReference type="AlphaFoldDB" id="A0AAJ2NPV5"/>
<dbReference type="CDD" id="cd00229">
    <property type="entry name" value="SGNH_hydrolase"/>
    <property type="match status" value="1"/>
</dbReference>
<feature type="transmembrane region" description="Helical" evidence="1">
    <location>
        <begin position="7"/>
        <end position="24"/>
    </location>
</feature>
<keyword evidence="1" id="KW-0472">Membrane</keyword>
<keyword evidence="1" id="KW-0812">Transmembrane</keyword>
<evidence type="ECO:0000256" key="1">
    <source>
        <dbReference type="SAM" id="Phobius"/>
    </source>
</evidence>
<evidence type="ECO:0000313" key="2">
    <source>
        <dbReference type="EMBL" id="MDV2886415.1"/>
    </source>
</evidence>
<protein>
    <submittedName>
        <fullName evidence="2">SGNH/GDSL hydrolase family protein</fullName>
        <ecNumber evidence="2">3.1.-.-</ecNumber>
    </submittedName>
</protein>
<dbReference type="InterPro" id="IPR036514">
    <property type="entry name" value="SGNH_hydro_sf"/>
</dbReference>
<accession>A0AAJ2NPV5</accession>
<dbReference type="SUPFAM" id="SSF52266">
    <property type="entry name" value="SGNH hydrolase"/>
    <property type="match status" value="1"/>
</dbReference>
<dbReference type="EC" id="3.1.-.-" evidence="2"/>
<dbReference type="EMBL" id="JAWJAY010000003">
    <property type="protein sequence ID" value="MDV2886415.1"/>
    <property type="molecule type" value="Genomic_DNA"/>
</dbReference>
<dbReference type="InterPro" id="IPR058890">
    <property type="entry name" value="YwtC-like"/>
</dbReference>
<organism evidence="2 3">
    <name type="scientific">Alkalihalophilus pseudofirmus</name>
    <name type="common">Bacillus pseudofirmus</name>
    <dbReference type="NCBI Taxonomy" id="79885"/>
    <lineage>
        <taxon>Bacteria</taxon>
        <taxon>Bacillati</taxon>
        <taxon>Bacillota</taxon>
        <taxon>Bacilli</taxon>
        <taxon>Bacillales</taxon>
        <taxon>Bacillaceae</taxon>
        <taxon>Alkalihalophilus</taxon>
    </lineage>
</organism>
<keyword evidence="2" id="KW-0378">Hydrolase</keyword>
<dbReference type="GO" id="GO:0016787">
    <property type="term" value="F:hydrolase activity"/>
    <property type="evidence" value="ECO:0007669"/>
    <property type="project" value="UniProtKB-KW"/>
</dbReference>
<evidence type="ECO:0000313" key="3">
    <source>
        <dbReference type="Proteomes" id="UP001285636"/>
    </source>
</evidence>
<dbReference type="Gene3D" id="3.40.50.1110">
    <property type="entry name" value="SGNH hydrolase"/>
    <property type="match status" value="1"/>
</dbReference>
<comment type="caution">
    <text evidence="2">The sequence shown here is derived from an EMBL/GenBank/DDBJ whole genome shotgun (WGS) entry which is preliminary data.</text>
</comment>
<dbReference type="Pfam" id="PF26359">
    <property type="entry name" value="YwtC"/>
    <property type="match status" value="1"/>
</dbReference>
<sequence>MLNLLKSIVPLAAVGVLLVALYMFKHDDMLTEVEAGAIDYFYTELEQQEMMAGSLGEALDHPKYAEKKDQIIAKYQNNQTISIAVIGSDAHAQGEIFENGQTIQIPSWPDLAEEELNELYGEEAFDIQYLSGYKDLTTSEFYAGEALQQIEAMNPDIIVFEPFLLNDHSTVPLDKTMMNLSSIVSAIDAQIGSYVILQPSHPLYKPEFYQEQVDALERFAQEEDLPYLDHWDVWPLTNDQEIGQYLVELPDGKFRPNKKGHTVWSEKIVDYFAGNE</sequence>